<gene>
    <name evidence="3" type="ORF">ZHAS_00006398</name>
</gene>
<evidence type="ECO:0000256" key="2">
    <source>
        <dbReference type="SAM" id="SignalP"/>
    </source>
</evidence>
<reference evidence="4" key="2">
    <citation type="submission" date="2020-05" db="UniProtKB">
        <authorList>
            <consortium name="EnsemblMetazoa"/>
        </authorList>
    </citation>
    <scope>IDENTIFICATION</scope>
</reference>
<reference evidence="3 5" key="1">
    <citation type="journal article" date="2014" name="BMC Genomics">
        <title>Genome sequence of Anopheles sinensis provides insight into genetics basis of mosquito competence for malaria parasites.</title>
        <authorList>
            <person name="Zhou D."/>
            <person name="Zhang D."/>
            <person name="Ding G."/>
            <person name="Shi L."/>
            <person name="Hou Q."/>
            <person name="Ye Y."/>
            <person name="Xu Y."/>
            <person name="Zhou H."/>
            <person name="Xiong C."/>
            <person name="Li S."/>
            <person name="Yu J."/>
            <person name="Hong S."/>
            <person name="Yu X."/>
            <person name="Zou P."/>
            <person name="Chen C."/>
            <person name="Chang X."/>
            <person name="Wang W."/>
            <person name="Lv Y."/>
            <person name="Sun Y."/>
            <person name="Ma L."/>
            <person name="Shen B."/>
            <person name="Zhu C."/>
        </authorList>
    </citation>
    <scope>NUCLEOTIDE SEQUENCE [LARGE SCALE GENOMIC DNA]</scope>
</reference>
<dbReference type="OrthoDB" id="10457243at2759"/>
<accession>A0A084VM80</accession>
<feature type="compositionally biased region" description="Pro residues" evidence="1">
    <location>
        <begin position="79"/>
        <end position="89"/>
    </location>
</feature>
<name>A0A084VM80_ANOSI</name>
<dbReference type="VEuPathDB" id="VectorBase:ASIS007267"/>
<evidence type="ECO:0000313" key="4">
    <source>
        <dbReference type="EnsemblMetazoa" id="ASIC006398-PA"/>
    </source>
</evidence>
<evidence type="ECO:0000256" key="1">
    <source>
        <dbReference type="SAM" id="MobiDB-lite"/>
    </source>
</evidence>
<evidence type="ECO:0000313" key="3">
    <source>
        <dbReference type="EMBL" id="KFB39074.1"/>
    </source>
</evidence>
<dbReference type="EMBL" id="ATLV01014581">
    <property type="status" value="NOT_ANNOTATED_CDS"/>
    <property type="molecule type" value="Genomic_DNA"/>
</dbReference>
<feature type="chain" id="PRO_5001783816" evidence="2">
    <location>
        <begin position="19"/>
        <end position="267"/>
    </location>
</feature>
<dbReference type="EnsemblMetazoa" id="ASIC006398-RA">
    <property type="protein sequence ID" value="ASIC006398-PA"/>
    <property type="gene ID" value="ASIC006398"/>
</dbReference>
<dbReference type="VEuPathDB" id="VectorBase:ASIC006398"/>
<evidence type="ECO:0000313" key="5">
    <source>
        <dbReference type="Proteomes" id="UP000030765"/>
    </source>
</evidence>
<feature type="signal peptide" evidence="2">
    <location>
        <begin position="1"/>
        <end position="18"/>
    </location>
</feature>
<dbReference type="Proteomes" id="UP000030765">
    <property type="component" value="Unassembled WGS sequence"/>
</dbReference>
<dbReference type="AlphaFoldDB" id="A0A084VM80"/>
<sequence length="267" mass="28203">MRLLAVLYLVFLVQATLAHEGGASNGRDEEPSGDGGPALTRRKRGWGWSSSPSNRATKKPIGWSFSETPKKPKRRPLVLAPPPPPPGPAPSAPVYYVPVTGPVYNVPAPTFTFQTPRPTKSLTRELVKGALVVGTVGALHAVYSKPVKKKTAAERAAERALREQRRHLRKNRSTTVAPATNETTTAIPLAQSELIPVMVQDANKLFQVVYVPRDKIPPGGIPIATSPSFPTGPGSGVPQVAPPFGTAPIPTVVNASAPALNTTAAST</sequence>
<dbReference type="EMBL" id="KE524975">
    <property type="protein sequence ID" value="KFB39074.1"/>
    <property type="molecule type" value="Genomic_DNA"/>
</dbReference>
<keyword evidence="2" id="KW-0732">Signal</keyword>
<keyword evidence="5" id="KW-1185">Reference proteome</keyword>
<protein>
    <submittedName>
        <fullName evidence="3 4">Uncharacterized protein</fullName>
    </submittedName>
</protein>
<organism evidence="3">
    <name type="scientific">Anopheles sinensis</name>
    <name type="common">Mosquito</name>
    <dbReference type="NCBI Taxonomy" id="74873"/>
    <lineage>
        <taxon>Eukaryota</taxon>
        <taxon>Metazoa</taxon>
        <taxon>Ecdysozoa</taxon>
        <taxon>Arthropoda</taxon>
        <taxon>Hexapoda</taxon>
        <taxon>Insecta</taxon>
        <taxon>Pterygota</taxon>
        <taxon>Neoptera</taxon>
        <taxon>Endopterygota</taxon>
        <taxon>Diptera</taxon>
        <taxon>Nematocera</taxon>
        <taxon>Culicoidea</taxon>
        <taxon>Culicidae</taxon>
        <taxon>Anophelinae</taxon>
        <taxon>Anopheles</taxon>
    </lineage>
</organism>
<feature type="region of interest" description="Disordered" evidence="1">
    <location>
        <begin position="21"/>
        <end position="89"/>
    </location>
</feature>
<dbReference type="OMA" id="VMVQDAN"/>
<proteinExistence type="predicted"/>